<sequence length="53" mass="6301">MEEKASPPPQGCSKPHLEKLTLGITRILGERWEADAERVWRRREEERRDEKTV</sequence>
<evidence type="ECO:0000313" key="2">
    <source>
        <dbReference type="Proteomes" id="UP001266305"/>
    </source>
</evidence>
<evidence type="ECO:0000313" key="1">
    <source>
        <dbReference type="EMBL" id="KAK2094437.1"/>
    </source>
</evidence>
<dbReference type="Proteomes" id="UP001266305">
    <property type="component" value="Unassembled WGS sequence"/>
</dbReference>
<dbReference type="EMBL" id="JASSZA010000014">
    <property type="protein sequence ID" value="KAK2094437.1"/>
    <property type="molecule type" value="Genomic_DNA"/>
</dbReference>
<organism evidence="1 2">
    <name type="scientific">Saguinus oedipus</name>
    <name type="common">Cotton-top tamarin</name>
    <name type="synonym">Oedipomidas oedipus</name>
    <dbReference type="NCBI Taxonomy" id="9490"/>
    <lineage>
        <taxon>Eukaryota</taxon>
        <taxon>Metazoa</taxon>
        <taxon>Chordata</taxon>
        <taxon>Craniata</taxon>
        <taxon>Vertebrata</taxon>
        <taxon>Euteleostomi</taxon>
        <taxon>Mammalia</taxon>
        <taxon>Eutheria</taxon>
        <taxon>Euarchontoglires</taxon>
        <taxon>Primates</taxon>
        <taxon>Haplorrhini</taxon>
        <taxon>Platyrrhini</taxon>
        <taxon>Cebidae</taxon>
        <taxon>Callitrichinae</taxon>
        <taxon>Saguinus</taxon>
    </lineage>
</organism>
<name>A0ABQ9UBI7_SAGOE</name>
<gene>
    <name evidence="1" type="ORF">P7K49_028175</name>
</gene>
<accession>A0ABQ9UBI7</accession>
<reference evidence="1 2" key="1">
    <citation type="submission" date="2023-05" db="EMBL/GenBank/DDBJ databases">
        <title>B98-5 Cell Line De Novo Hybrid Assembly: An Optical Mapping Approach.</title>
        <authorList>
            <person name="Kananen K."/>
            <person name="Auerbach J.A."/>
            <person name="Kautto E."/>
            <person name="Blachly J.S."/>
        </authorList>
    </citation>
    <scope>NUCLEOTIDE SEQUENCE [LARGE SCALE GENOMIC DNA]</scope>
    <source>
        <strain evidence="1">B95-8</strain>
        <tissue evidence="1">Cell line</tissue>
    </source>
</reference>
<comment type="caution">
    <text evidence="1">The sequence shown here is derived from an EMBL/GenBank/DDBJ whole genome shotgun (WGS) entry which is preliminary data.</text>
</comment>
<proteinExistence type="predicted"/>
<keyword evidence="2" id="KW-1185">Reference proteome</keyword>
<protein>
    <submittedName>
        <fullName evidence="1">Uncharacterized protein</fullName>
    </submittedName>
</protein>